<dbReference type="OrthoDB" id="9810174at2"/>
<dbReference type="InterPro" id="IPR037053">
    <property type="entry name" value="Phage_tail_collar_dom_sf"/>
</dbReference>
<evidence type="ECO:0000313" key="3">
    <source>
        <dbReference type="Proteomes" id="UP000253951"/>
    </source>
</evidence>
<sequence>MEEFIGTIQPFGFNFPPRGWLFCDGQILDIAQNTALFSLFGTTYGGDGRTTFGVPDLRGRSIVQPGSGPGLDTIMRGEVGGSEYVQVTPSQMPFHNHYLLQGQAIVDTTTTINTASNSASNEPDSGNNVFGSEGSFLNMYSEPPISDDHVGGVKSVSSISGTTTSIGTGNTIDIRNPFLGVYICVATVGIYPSRS</sequence>
<name>A0A345HCT3_9FLAO</name>
<keyword evidence="3" id="KW-1185">Reference proteome</keyword>
<dbReference type="SUPFAM" id="SSF88874">
    <property type="entry name" value="Receptor-binding domain of short tail fibre protein gp12"/>
    <property type="match status" value="1"/>
</dbReference>
<proteinExistence type="predicted"/>
<dbReference type="Pfam" id="PF07484">
    <property type="entry name" value="Collar"/>
    <property type="match status" value="1"/>
</dbReference>
<evidence type="ECO:0000313" key="2">
    <source>
        <dbReference type="EMBL" id="AXG74393.1"/>
    </source>
</evidence>
<dbReference type="InterPro" id="IPR011083">
    <property type="entry name" value="Phage_tail_collar_dom"/>
</dbReference>
<reference evidence="2" key="1">
    <citation type="submission" date="2018-07" db="EMBL/GenBank/DDBJ databases">
        <title>Complete genome sequence of Flavobacterium arcticum type strain SM1502T.</title>
        <authorList>
            <person name="Li Y."/>
            <person name="Li D.-D."/>
        </authorList>
    </citation>
    <scope>NUCLEOTIDE SEQUENCE [LARGE SCALE GENOMIC DNA]</scope>
    <source>
        <strain evidence="2">SM1502</strain>
    </source>
</reference>
<organism evidence="2 3">
    <name type="scientific">Flavobacterium arcticum</name>
    <dbReference type="NCBI Taxonomy" id="1784713"/>
    <lineage>
        <taxon>Bacteria</taxon>
        <taxon>Pseudomonadati</taxon>
        <taxon>Bacteroidota</taxon>
        <taxon>Flavobacteriia</taxon>
        <taxon>Flavobacteriales</taxon>
        <taxon>Flavobacteriaceae</taxon>
        <taxon>Flavobacterium</taxon>
    </lineage>
</organism>
<protein>
    <submittedName>
        <fullName evidence="2">Phage tail protein</fullName>
    </submittedName>
</protein>
<dbReference type="Gene3D" id="3.90.1340.10">
    <property type="entry name" value="Phage tail collar domain"/>
    <property type="match status" value="1"/>
</dbReference>
<dbReference type="Proteomes" id="UP000253951">
    <property type="component" value="Chromosome"/>
</dbReference>
<accession>A0A345HCT3</accession>
<gene>
    <name evidence="2" type="ORF">DVK85_09170</name>
</gene>
<dbReference type="KEGG" id="fat:DVK85_09170"/>
<evidence type="ECO:0000259" key="1">
    <source>
        <dbReference type="Pfam" id="PF07484"/>
    </source>
</evidence>
<feature type="domain" description="Phage tail collar" evidence="1">
    <location>
        <begin position="6"/>
        <end position="62"/>
    </location>
</feature>
<dbReference type="RefSeq" id="WP_114678151.1">
    <property type="nucleotide sequence ID" value="NZ_CP031188.1"/>
</dbReference>
<dbReference type="EMBL" id="CP031188">
    <property type="protein sequence ID" value="AXG74393.1"/>
    <property type="molecule type" value="Genomic_DNA"/>
</dbReference>
<dbReference type="AlphaFoldDB" id="A0A345HCT3"/>